<evidence type="ECO:0000256" key="3">
    <source>
        <dbReference type="SAM" id="MobiDB-lite"/>
    </source>
</evidence>
<dbReference type="InterPro" id="IPR010998">
    <property type="entry name" value="Integrase_recombinase_N"/>
</dbReference>
<protein>
    <recommendedName>
        <fullName evidence="7">Reverse transcriptase domain-containing protein</fullName>
    </recommendedName>
</protein>
<dbReference type="Proteomes" id="UP001189429">
    <property type="component" value="Unassembled WGS sequence"/>
</dbReference>
<feature type="transmembrane region" description="Helical" evidence="4">
    <location>
        <begin position="1060"/>
        <end position="1088"/>
    </location>
</feature>
<dbReference type="EMBL" id="CAUYUJ010015632">
    <property type="protein sequence ID" value="CAK0856409.1"/>
    <property type="molecule type" value="Genomic_DNA"/>
</dbReference>
<evidence type="ECO:0000313" key="5">
    <source>
        <dbReference type="EMBL" id="CAK0856409.1"/>
    </source>
</evidence>
<evidence type="ECO:0000256" key="4">
    <source>
        <dbReference type="SAM" id="Phobius"/>
    </source>
</evidence>
<dbReference type="Gene3D" id="1.10.443.10">
    <property type="entry name" value="Intergrase catalytic core"/>
    <property type="match status" value="1"/>
</dbReference>
<keyword evidence="4" id="KW-0812">Transmembrane</keyword>
<keyword evidence="2" id="KW-0233">DNA recombination</keyword>
<dbReference type="SUPFAM" id="SSF56672">
    <property type="entry name" value="DNA/RNA polymerases"/>
    <property type="match status" value="1"/>
</dbReference>
<evidence type="ECO:0000256" key="1">
    <source>
        <dbReference type="ARBA" id="ARBA00023125"/>
    </source>
</evidence>
<dbReference type="Gene3D" id="1.10.150.130">
    <property type="match status" value="1"/>
</dbReference>
<proteinExistence type="predicted"/>
<name>A0ABN9UCM8_9DINO</name>
<dbReference type="InterPro" id="IPR043502">
    <property type="entry name" value="DNA/RNA_pol_sf"/>
</dbReference>
<feature type="non-terminal residue" evidence="5">
    <location>
        <position position="1"/>
    </location>
</feature>
<feature type="region of interest" description="Disordered" evidence="3">
    <location>
        <begin position="734"/>
        <end position="784"/>
    </location>
</feature>
<accession>A0ABN9UCM8</accession>
<dbReference type="SUPFAM" id="SSF56349">
    <property type="entry name" value="DNA breaking-rejoining enzymes"/>
    <property type="match status" value="1"/>
</dbReference>
<dbReference type="PANTHER" id="PTHR33050:SF7">
    <property type="entry name" value="RIBONUCLEASE H"/>
    <property type="match status" value="1"/>
</dbReference>
<keyword evidence="1" id="KW-0238">DNA-binding</keyword>
<gene>
    <name evidence="5" type="ORF">PCOR1329_LOCUS46806</name>
</gene>
<dbReference type="InterPro" id="IPR013762">
    <property type="entry name" value="Integrase-like_cat_sf"/>
</dbReference>
<organism evidence="5 6">
    <name type="scientific">Prorocentrum cordatum</name>
    <dbReference type="NCBI Taxonomy" id="2364126"/>
    <lineage>
        <taxon>Eukaryota</taxon>
        <taxon>Sar</taxon>
        <taxon>Alveolata</taxon>
        <taxon>Dinophyceae</taxon>
        <taxon>Prorocentrales</taxon>
        <taxon>Prorocentraceae</taxon>
        <taxon>Prorocentrum</taxon>
    </lineage>
</organism>
<sequence length="1293" mass="143156">RQAGTPTAWHTKWMSEWRMSEDDPITREHALLCRILELAVCYDQVNVGELSHLEMTARRLQLLEEKVVEQTFKPKGNDKKDKDKSNVLDDRVENNLFLGAQESRGNVCVCPLLSTWIADELKAEAAVAKERRKAREERAGRPLVRGCWDFPGQELHSFAMAVSSDERQRNIFPLPRLAVDARREFCVSRRARQRCDRGAAWRVWANECIDSLNDLNGQRSCGREVSAPDGAANLPQRLALEHIADSFQSFSWPADMPVDKATSDAALEELLRHTPGYCEDDTVVRPYAKDSVSWPAAGTTPTPLGDICSEAALHRLESWRTSMLVSESEADARRKESGLVKPYVDPLLLSCPDRYADFLRRLDAAGMLRFRPRRQREQPSVGVFFVTKKDGSLRMVFDTRIANLSFVEPAGTKLPTSAAWAGMEISPEVSGYMAAADIQCAFYHMKLPSELARAFTLPCVTNRVLRLDGMGLDIDVVPEILVMPMGWNWALHFCQDALTNIIVRDAAVEGHRFIVDGAPPTVLQRTDDWAVAAYVDNFCVVAGSRELADRVLQRISEAVSRHHLPVHEVQGARASMIFTGLEFDGIKGTMRVPCARLARLRLGIRSVLRHGKISPRALSSLVGHITWAMLSRRETLSMLSATFAFSRSRSPEPTKIWDGVLRELQWVQSTLPLWATSWRLPWAPDVTASDSSGYGIGVCRRTLPVPVVAEIGRLAEKVRYRFYDAIAARQHALSGSPEVPSSAVQRPSGHVLGDAHEASSSQEGLLRPEKKVQKDAPANSGNSPGHLFLRFRGLDDVANFENALDVGAGPPGFTEVPEEILRETDWKVVHSSRVRAKGKNILESEGGALEFALRHLLRSGPLQGRRLLLFVDNLALALSAGKGRGRTANLTRPLRRITSLLLATGCRAYVRWVPSEFNPSDAPSRRPPRAMTLARQRLAPQASLTELKCGRLSFLEAAALTDATAKSYSAHAQRLVTWCLWMGLSWTTSSELDVILTAFLAHLALDGFDTATGRITLSALRHLLPALGPPRAALPRACRALDGWEKLKPPCMRLPIPRPAVMAIVGAMISLGQLPFAMFVLLSFAAYLRPSEAFRLRGDSLVAPNPLAGKGYGEWGLVLNPSEDGRPGKTGITDESVALDQTDWWPLWAALKLARPGGAALWDFDVAEVRDAFNQAAELLGLEAQPSLYVLRHSAASDDLLAARRSLPEVKDRGRWITDSSLRRYAKRTKLQQQINNLPDNVMEFGQRVDAHLVMLIEAAALGSPFPWPVPARRAVSSRGQVKPSPTSRWTAI</sequence>
<reference evidence="5" key="1">
    <citation type="submission" date="2023-10" db="EMBL/GenBank/DDBJ databases">
        <authorList>
            <person name="Chen Y."/>
            <person name="Shah S."/>
            <person name="Dougan E. K."/>
            <person name="Thang M."/>
            <person name="Chan C."/>
        </authorList>
    </citation>
    <scope>NUCLEOTIDE SEQUENCE [LARGE SCALE GENOMIC DNA]</scope>
</reference>
<evidence type="ECO:0000256" key="2">
    <source>
        <dbReference type="ARBA" id="ARBA00023172"/>
    </source>
</evidence>
<keyword evidence="6" id="KW-1185">Reference proteome</keyword>
<dbReference type="InterPro" id="IPR052055">
    <property type="entry name" value="Hepadnavirus_pol/RT"/>
</dbReference>
<dbReference type="PANTHER" id="PTHR33050">
    <property type="entry name" value="REVERSE TRANSCRIPTASE DOMAIN-CONTAINING PROTEIN"/>
    <property type="match status" value="1"/>
</dbReference>
<keyword evidence="4" id="KW-0472">Membrane</keyword>
<evidence type="ECO:0000313" key="6">
    <source>
        <dbReference type="Proteomes" id="UP001189429"/>
    </source>
</evidence>
<evidence type="ECO:0008006" key="7">
    <source>
        <dbReference type="Google" id="ProtNLM"/>
    </source>
</evidence>
<dbReference type="InterPro" id="IPR011010">
    <property type="entry name" value="DNA_brk_join_enz"/>
</dbReference>
<keyword evidence="4" id="KW-1133">Transmembrane helix</keyword>
<comment type="caution">
    <text evidence="5">The sequence shown here is derived from an EMBL/GenBank/DDBJ whole genome shotgun (WGS) entry which is preliminary data.</text>
</comment>